<evidence type="ECO:0000313" key="8">
    <source>
        <dbReference type="EMBL" id="EEA19247.1"/>
    </source>
</evidence>
<dbReference type="InterPro" id="IPR053230">
    <property type="entry name" value="Trans_reg_galc"/>
</dbReference>
<evidence type="ECO:0000259" key="7">
    <source>
        <dbReference type="PROSITE" id="PS50048"/>
    </source>
</evidence>
<dbReference type="Proteomes" id="UP000001294">
    <property type="component" value="Unassembled WGS sequence"/>
</dbReference>
<dbReference type="PhylomeDB" id="B6QWB9"/>
<sequence>MPDSSRESFQSIAELRGLSSIEQPIPDKTTAAATIASFLPGQKTLTPTSGPGATEVSGGAGEKVWIPRVSHRPGLLLRARTKHACEACRRRRIKCDGARPVCQGCHVAGTQCVYADHKRVRDRQEMKSLKTTIDQYEHLLRDLLHEVPASAAKRIKTTLTPSDSYALKHNPSMSSSSSSSAGSVEGIDTISEDLNRNEESRATGFMGKNSVHAWLRNLEPDSGHRVSPDRNMETAGRTQFGQPISPQGLDNNMAVSYFLDDQKLPPSNSVDAYKLPPKNLADWILHSYFKSVHSLFPIVRTDLFLEQYKSIWGVSGSPRPGQKWLAIFNMILAIGCRRLQFLQERLPTGVSHDLFFSRARCLCVNENMIFEHADLQQVQVEALVTLYFMVSMQINRAWKVSGIAVRSAMALAINLRITDTDLQPGSKEARSRLWWSIYMLENVLSHMTGRPTCIGSLSFSVDQPIPYSEDMFAQPQVMDLLTNETLRKERLKWSLDEQENDKDDYDPFWLKDIETNQGLQFYHLVDLMHIVHITIGELFSPKGFQASRSYIKRRIRFYDERLDHWLSRLHPALRFVDQNCNLNMDSSSQEKTVLAMHYYGARITLYRPCSPFRRYVGLKEKEYAYISQRCLQAALSLIAVFPEVTDLDWVYNIAPWWCMLHFLMQASTILVIFIQSSEPTGSAHMKDVEYSFAAPGVATQVQAACQKAHRWLHGFSRVDESCRRAFLLYDDLLRRLGFAMSSSVTSLSESAQSNPLSRNQSEGANAQHVPDQPAYNVQSHDEYPSQMALDPSMERYNHPMHDAGDALSSLDWRNIDPSVDALFAELVYMEDVFGGSEWIGSAFNDKNF</sequence>
<dbReference type="PROSITE" id="PS00463">
    <property type="entry name" value="ZN2_CY6_FUNGAL_1"/>
    <property type="match status" value="1"/>
</dbReference>
<evidence type="ECO:0000256" key="2">
    <source>
        <dbReference type="ARBA" id="ARBA00023015"/>
    </source>
</evidence>
<feature type="domain" description="Zn(2)-C6 fungal-type" evidence="7">
    <location>
        <begin position="84"/>
        <end position="114"/>
    </location>
</feature>
<dbReference type="SMART" id="SM00066">
    <property type="entry name" value="GAL4"/>
    <property type="match status" value="1"/>
</dbReference>
<protein>
    <submittedName>
        <fullName evidence="8">C6 transcription factor, putative</fullName>
    </submittedName>
</protein>
<keyword evidence="5" id="KW-0539">Nucleus</keyword>
<feature type="region of interest" description="Disordered" evidence="6">
    <location>
        <begin position="163"/>
        <end position="185"/>
    </location>
</feature>
<dbReference type="GO" id="GO:0008270">
    <property type="term" value="F:zinc ion binding"/>
    <property type="evidence" value="ECO:0007669"/>
    <property type="project" value="InterPro"/>
</dbReference>
<dbReference type="PANTHER" id="PTHR47654:SF5">
    <property type="entry name" value="TRANSCRIPTION FACTOR DOMAIN-CONTAINING PROTEIN"/>
    <property type="match status" value="1"/>
</dbReference>
<feature type="region of interest" description="Disordered" evidence="6">
    <location>
        <begin position="219"/>
        <end position="247"/>
    </location>
</feature>
<gene>
    <name evidence="8" type="ORF">PMAA_015050</name>
</gene>
<dbReference type="VEuPathDB" id="FungiDB:PMAA_015050"/>
<feature type="compositionally biased region" description="Basic and acidic residues" evidence="6">
    <location>
        <begin position="219"/>
        <end position="232"/>
    </location>
</feature>
<dbReference type="GO" id="GO:0006351">
    <property type="term" value="P:DNA-templated transcription"/>
    <property type="evidence" value="ECO:0007669"/>
    <property type="project" value="InterPro"/>
</dbReference>
<dbReference type="SMART" id="SM00906">
    <property type="entry name" value="Fungal_trans"/>
    <property type="match status" value="1"/>
</dbReference>
<dbReference type="Gene3D" id="4.10.240.10">
    <property type="entry name" value="Zn(2)-C6 fungal-type DNA-binding domain"/>
    <property type="match status" value="1"/>
</dbReference>
<evidence type="ECO:0000256" key="1">
    <source>
        <dbReference type="ARBA" id="ARBA00022723"/>
    </source>
</evidence>
<dbReference type="PROSITE" id="PS50048">
    <property type="entry name" value="ZN2_CY6_FUNGAL_2"/>
    <property type="match status" value="1"/>
</dbReference>
<evidence type="ECO:0000256" key="4">
    <source>
        <dbReference type="ARBA" id="ARBA00023163"/>
    </source>
</evidence>
<dbReference type="GO" id="GO:0003677">
    <property type="term" value="F:DNA binding"/>
    <property type="evidence" value="ECO:0007669"/>
    <property type="project" value="UniProtKB-KW"/>
</dbReference>
<evidence type="ECO:0000256" key="6">
    <source>
        <dbReference type="SAM" id="MobiDB-lite"/>
    </source>
</evidence>
<dbReference type="InterPro" id="IPR036864">
    <property type="entry name" value="Zn2-C6_fun-type_DNA-bd_sf"/>
</dbReference>
<feature type="compositionally biased region" description="Low complexity" evidence="6">
    <location>
        <begin position="172"/>
        <end position="183"/>
    </location>
</feature>
<keyword evidence="1" id="KW-0479">Metal-binding</keyword>
<dbReference type="InterPro" id="IPR001138">
    <property type="entry name" value="Zn2Cys6_DnaBD"/>
</dbReference>
<dbReference type="InterPro" id="IPR007219">
    <property type="entry name" value="XnlR_reg_dom"/>
</dbReference>
<dbReference type="OrthoDB" id="5296287at2759"/>
<evidence type="ECO:0000256" key="3">
    <source>
        <dbReference type="ARBA" id="ARBA00023125"/>
    </source>
</evidence>
<feature type="region of interest" description="Disordered" evidence="6">
    <location>
        <begin position="749"/>
        <end position="777"/>
    </location>
</feature>
<reference evidence="9" key="1">
    <citation type="journal article" date="2015" name="Genome Announc.">
        <title>Genome sequence of the AIDS-associated pathogen Penicillium marneffei (ATCC18224) and its near taxonomic relative Talaromyces stipitatus (ATCC10500).</title>
        <authorList>
            <person name="Nierman W.C."/>
            <person name="Fedorova-Abrams N.D."/>
            <person name="Andrianopoulos A."/>
        </authorList>
    </citation>
    <scope>NUCLEOTIDE SEQUENCE [LARGE SCALE GENOMIC DNA]</scope>
    <source>
        <strain evidence="9">ATCC 18224 / CBS 334.59 / QM 7333</strain>
    </source>
</reference>
<dbReference type="Pfam" id="PF00172">
    <property type="entry name" value="Zn_clus"/>
    <property type="match status" value="1"/>
</dbReference>
<organism evidence="8 9">
    <name type="scientific">Talaromyces marneffei (strain ATCC 18224 / CBS 334.59 / QM 7333)</name>
    <name type="common">Penicillium marneffei</name>
    <dbReference type="NCBI Taxonomy" id="441960"/>
    <lineage>
        <taxon>Eukaryota</taxon>
        <taxon>Fungi</taxon>
        <taxon>Dikarya</taxon>
        <taxon>Ascomycota</taxon>
        <taxon>Pezizomycotina</taxon>
        <taxon>Eurotiomycetes</taxon>
        <taxon>Eurotiomycetidae</taxon>
        <taxon>Eurotiales</taxon>
        <taxon>Trichocomaceae</taxon>
        <taxon>Talaromyces</taxon>
        <taxon>Talaromyces sect. Talaromyces</taxon>
    </lineage>
</organism>
<dbReference type="HOGENOM" id="CLU_011910_0_0_1"/>
<keyword evidence="3" id="KW-0238">DNA-binding</keyword>
<dbReference type="EMBL" id="DS995906">
    <property type="protein sequence ID" value="EEA19247.1"/>
    <property type="molecule type" value="Genomic_DNA"/>
</dbReference>
<evidence type="ECO:0000313" key="9">
    <source>
        <dbReference type="Proteomes" id="UP000001294"/>
    </source>
</evidence>
<dbReference type="CDD" id="cd00067">
    <property type="entry name" value="GAL4"/>
    <property type="match status" value="1"/>
</dbReference>
<proteinExistence type="predicted"/>
<dbReference type="GO" id="GO:0000981">
    <property type="term" value="F:DNA-binding transcription factor activity, RNA polymerase II-specific"/>
    <property type="evidence" value="ECO:0007669"/>
    <property type="project" value="InterPro"/>
</dbReference>
<dbReference type="SUPFAM" id="SSF57701">
    <property type="entry name" value="Zn2/Cys6 DNA-binding domain"/>
    <property type="match status" value="1"/>
</dbReference>
<feature type="compositionally biased region" description="Polar residues" evidence="6">
    <location>
        <begin position="749"/>
        <end position="764"/>
    </location>
</feature>
<dbReference type="PANTHER" id="PTHR47654">
    <property type="entry name" value="ZN(II)2CYS6 TRANSCRIPTION FACTOR (EUROFUNG)-RELATED"/>
    <property type="match status" value="1"/>
</dbReference>
<accession>B6QWB9</accession>
<feature type="compositionally biased region" description="Polar residues" evidence="6">
    <location>
        <begin position="236"/>
        <end position="247"/>
    </location>
</feature>
<keyword evidence="4" id="KW-0804">Transcription</keyword>
<keyword evidence="2" id="KW-0805">Transcription regulation</keyword>
<dbReference type="CDD" id="cd12148">
    <property type="entry name" value="fungal_TF_MHR"/>
    <property type="match status" value="1"/>
</dbReference>
<name>B6QWB9_TALMQ</name>
<evidence type="ECO:0000256" key="5">
    <source>
        <dbReference type="ARBA" id="ARBA00023242"/>
    </source>
</evidence>
<dbReference type="Pfam" id="PF04082">
    <property type="entry name" value="Fungal_trans"/>
    <property type="match status" value="1"/>
</dbReference>
<dbReference type="AlphaFoldDB" id="B6QWB9"/>
<keyword evidence="9" id="KW-1185">Reference proteome</keyword>